<dbReference type="EMBL" id="HACM01006055">
    <property type="protein sequence ID" value="CRZ06497.1"/>
    <property type="molecule type" value="Transcribed_RNA"/>
</dbReference>
<dbReference type="AlphaFoldDB" id="A0A0H5QXN0"/>
<organism evidence="2">
    <name type="scientific">Spongospora subterranea</name>
    <dbReference type="NCBI Taxonomy" id="70186"/>
    <lineage>
        <taxon>Eukaryota</taxon>
        <taxon>Sar</taxon>
        <taxon>Rhizaria</taxon>
        <taxon>Endomyxa</taxon>
        <taxon>Phytomyxea</taxon>
        <taxon>Plasmodiophorida</taxon>
        <taxon>Plasmodiophoridae</taxon>
        <taxon>Spongospora</taxon>
    </lineage>
</organism>
<proteinExistence type="predicted"/>
<evidence type="ECO:0000313" key="2">
    <source>
        <dbReference type="EMBL" id="CRZ06497.1"/>
    </source>
</evidence>
<evidence type="ECO:0000256" key="1">
    <source>
        <dbReference type="SAM" id="MobiDB-lite"/>
    </source>
</evidence>
<sequence length="182" mass="20891">GLSDDETQLNQEHSPVDHNEIGQNDDNQKPINVEVQQIREIIDRLENFFELDSLNAKKSNHEEALTKHLLRSKSTRDLLPALSKILEQYDQFMITKTASQISPHPDLSKLITGCLRPINNCLHRHCAGSVEEFVRRWGESVYYTSFSRDCCPGTGRMESDICQQDDVPRLNKVDSPMTQQIR</sequence>
<name>A0A0H5QXN0_9EUKA</name>
<feature type="region of interest" description="Disordered" evidence="1">
    <location>
        <begin position="1"/>
        <end position="30"/>
    </location>
</feature>
<accession>A0A0H5QXN0</accession>
<reference evidence="2" key="1">
    <citation type="submission" date="2015-04" db="EMBL/GenBank/DDBJ databases">
        <title>The genome sequence of the plant pathogenic Rhizarian Plasmodiophora brassicae reveals insights in its biotrophic life cycle and the origin of chitin synthesis.</title>
        <authorList>
            <person name="Schwelm A."/>
            <person name="Fogelqvist J."/>
            <person name="Knaust A."/>
            <person name="Julke S."/>
            <person name="Lilja T."/>
            <person name="Dhandapani V."/>
            <person name="Bonilla-Rosso G."/>
            <person name="Karlsson M."/>
            <person name="Shevchenko A."/>
            <person name="Choi S.R."/>
            <person name="Kim H.G."/>
            <person name="Park J.Y."/>
            <person name="Lim Y.P."/>
            <person name="Ludwig-Muller J."/>
            <person name="Dixelius C."/>
        </authorList>
    </citation>
    <scope>NUCLEOTIDE SEQUENCE</scope>
    <source>
        <tissue evidence="2">Potato root galls</tissue>
    </source>
</reference>
<protein>
    <submittedName>
        <fullName evidence="2">Uncharacterized protein</fullName>
    </submittedName>
</protein>
<feature type="non-terminal residue" evidence="2">
    <location>
        <position position="1"/>
    </location>
</feature>